<dbReference type="InterPro" id="IPR036220">
    <property type="entry name" value="UDP-Glc/GDP-Man_DH_C_sf"/>
</dbReference>
<evidence type="ECO:0000256" key="2">
    <source>
        <dbReference type="ARBA" id="ARBA00006601"/>
    </source>
</evidence>
<feature type="binding site" evidence="14">
    <location>
        <position position="279"/>
    </location>
    <ligand>
        <name>NAD(+)</name>
        <dbReference type="ChEBI" id="CHEBI:57540"/>
    </ligand>
</feature>
<feature type="binding site" evidence="13">
    <location>
        <position position="371"/>
    </location>
    <ligand>
        <name>substrate</name>
    </ligand>
</feature>
<dbReference type="InterPro" id="IPR014027">
    <property type="entry name" value="UDP-Glc/GDP-Man_DH_C"/>
</dbReference>
<evidence type="ECO:0000256" key="7">
    <source>
        <dbReference type="ARBA" id="ARBA00023002"/>
    </source>
</evidence>
<protein>
    <recommendedName>
        <fullName evidence="5 11">UDP-glucose 6-dehydrogenase</fullName>
        <ecNumber evidence="4 11">1.1.1.22</ecNumber>
    </recommendedName>
</protein>
<feature type="binding site" evidence="13">
    <location>
        <begin position="94"/>
        <end position="98"/>
    </location>
    <ligand>
        <name>substrate</name>
    </ligand>
</feature>
<reference evidence="16" key="1">
    <citation type="submission" date="2025-08" db="UniProtKB">
        <authorList>
            <consortium name="Ensembl"/>
        </authorList>
    </citation>
    <scope>IDENTIFICATION</scope>
</reference>
<organism evidence="16 17">
    <name type="scientific">Paramormyrops kingsleyae</name>
    <dbReference type="NCBI Taxonomy" id="1676925"/>
    <lineage>
        <taxon>Eukaryota</taxon>
        <taxon>Metazoa</taxon>
        <taxon>Chordata</taxon>
        <taxon>Craniata</taxon>
        <taxon>Vertebrata</taxon>
        <taxon>Euteleostomi</taxon>
        <taxon>Actinopterygii</taxon>
        <taxon>Neopterygii</taxon>
        <taxon>Teleostei</taxon>
        <taxon>Osteoglossocephala</taxon>
        <taxon>Osteoglossomorpha</taxon>
        <taxon>Osteoglossiformes</taxon>
        <taxon>Mormyridae</taxon>
        <taxon>Paramormyrops</taxon>
    </lineage>
</organism>
<dbReference type="InterPro" id="IPR036291">
    <property type="entry name" value="NAD(P)-bd_dom_sf"/>
</dbReference>
<dbReference type="FunFam" id="1.20.5.100:FF:000001">
    <property type="entry name" value="UDP-glucose 6-dehydrogenase"/>
    <property type="match status" value="1"/>
</dbReference>
<dbReference type="InterPro" id="IPR008927">
    <property type="entry name" value="6-PGluconate_DH-like_C_sf"/>
</dbReference>
<evidence type="ECO:0000313" key="16">
    <source>
        <dbReference type="Ensembl" id="ENSPKIP00000019737.1"/>
    </source>
</evidence>
<dbReference type="Proteomes" id="UP000261540">
    <property type="component" value="Unplaced"/>
</dbReference>
<comment type="subunit">
    <text evidence="3">Homohexamer.</text>
</comment>
<dbReference type="SMART" id="SM00984">
    <property type="entry name" value="UDPG_MGDP_dh_C"/>
    <property type="match status" value="1"/>
</dbReference>
<dbReference type="SUPFAM" id="SSF52413">
    <property type="entry name" value="UDP-glucose/GDP-mannose dehydrogenase C-terminal domain"/>
    <property type="match status" value="1"/>
</dbReference>
<dbReference type="GO" id="GO:0051287">
    <property type="term" value="F:NAD binding"/>
    <property type="evidence" value="ECO:0007669"/>
    <property type="project" value="InterPro"/>
</dbReference>
<evidence type="ECO:0000259" key="15">
    <source>
        <dbReference type="SMART" id="SM00984"/>
    </source>
</evidence>
<evidence type="ECO:0000313" key="17">
    <source>
        <dbReference type="Proteomes" id="UP000261540"/>
    </source>
</evidence>
<feature type="binding site" evidence="14">
    <location>
        <position position="36"/>
    </location>
    <ligand>
        <name>NAD(+)</name>
        <dbReference type="ChEBI" id="CHEBI:57540"/>
    </ligand>
</feature>
<feature type="binding site" evidence="14">
    <location>
        <position position="98"/>
    </location>
    <ligand>
        <name>NAD(+)</name>
        <dbReference type="ChEBI" id="CHEBI:57540"/>
    </ligand>
</feature>
<comment type="function">
    <text evidence="11">Involved in the biosynthesis of glycosaminoglycans; hyaluronan, chondroitin sulfate, and heparan sulfate.</text>
</comment>
<keyword evidence="17" id="KW-1185">Reference proteome</keyword>
<dbReference type="Pfam" id="PF03720">
    <property type="entry name" value="UDPG_MGDP_dh_C"/>
    <property type="match status" value="1"/>
</dbReference>
<proteinExistence type="inferred from homology"/>
<evidence type="ECO:0000256" key="6">
    <source>
        <dbReference type="ARBA" id="ARBA00022533"/>
    </source>
</evidence>
<evidence type="ECO:0000256" key="14">
    <source>
        <dbReference type="PIRSR" id="PIRSR500133-3"/>
    </source>
</evidence>
<dbReference type="NCBIfam" id="TIGR03026">
    <property type="entry name" value="NDP-sugDHase"/>
    <property type="match status" value="1"/>
</dbReference>
<feature type="domain" description="UDP-glucose/GDP-mannose dehydrogenase C-terminal" evidence="15">
    <location>
        <begin position="265"/>
        <end position="376"/>
    </location>
</feature>
<evidence type="ECO:0000256" key="3">
    <source>
        <dbReference type="ARBA" id="ARBA00011643"/>
    </source>
</evidence>
<dbReference type="InterPro" id="IPR001732">
    <property type="entry name" value="UDP-Glc/GDP-Man_DH_N"/>
</dbReference>
<feature type="binding site" evidence="13">
    <location>
        <begin position="200"/>
        <end position="206"/>
    </location>
    <ligand>
        <name>substrate</name>
    </ligand>
</feature>
<dbReference type="SUPFAM" id="SSF51735">
    <property type="entry name" value="NAD(P)-binding Rossmann-fold domains"/>
    <property type="match status" value="1"/>
</dbReference>
<dbReference type="AlphaFoldDB" id="A0A3B3RMC7"/>
<evidence type="ECO:0000256" key="9">
    <source>
        <dbReference type="ARBA" id="ARBA00023277"/>
    </source>
</evidence>
<name>A0A3B3RMC7_9TELE</name>
<dbReference type="PIRSF" id="PIRSF500133">
    <property type="entry name" value="UDPglc_DH_euk"/>
    <property type="match status" value="1"/>
</dbReference>
<keyword evidence="6" id="KW-0021">Allosteric enzyme</keyword>
<dbReference type="GO" id="GO:0005634">
    <property type="term" value="C:nucleus"/>
    <property type="evidence" value="ECO:0007669"/>
    <property type="project" value="TreeGrafter"/>
</dbReference>
<evidence type="ECO:0000256" key="10">
    <source>
        <dbReference type="ARBA" id="ARBA00047473"/>
    </source>
</evidence>
<dbReference type="FunFam" id="3.40.50.720:FF:000114">
    <property type="entry name" value="UDP-glucose 6-dehydrogenase"/>
    <property type="match status" value="1"/>
</dbReference>
<keyword evidence="9" id="KW-0119">Carbohydrate metabolism</keyword>
<dbReference type="GO" id="GO:0003979">
    <property type="term" value="F:UDP-glucose 6-dehydrogenase activity"/>
    <property type="evidence" value="ECO:0007669"/>
    <property type="project" value="UniProtKB-EC"/>
</dbReference>
<feature type="binding site" evidence="13">
    <location>
        <begin position="153"/>
        <end position="157"/>
    </location>
    <ligand>
        <name>substrate</name>
    </ligand>
</feature>
<dbReference type="InterPro" id="IPR017476">
    <property type="entry name" value="UDP-Glc/GDP-Man"/>
</dbReference>
<dbReference type="GO" id="GO:0006065">
    <property type="term" value="P:UDP-glucuronate biosynthetic process"/>
    <property type="evidence" value="ECO:0007669"/>
    <property type="project" value="UniProtKB-UniPathway"/>
</dbReference>
<feature type="binding site" evidence="14">
    <location>
        <begin position="11"/>
        <end position="16"/>
    </location>
    <ligand>
        <name>NAD(+)</name>
        <dbReference type="ChEBI" id="CHEBI:57540"/>
    </ligand>
</feature>
<comment type="catalytic activity">
    <reaction evidence="10 11">
        <text>UDP-alpha-D-glucose + 2 NAD(+) + H2O = UDP-alpha-D-glucuronate + 2 NADH + 3 H(+)</text>
        <dbReference type="Rhea" id="RHEA:23596"/>
        <dbReference type="ChEBI" id="CHEBI:15377"/>
        <dbReference type="ChEBI" id="CHEBI:15378"/>
        <dbReference type="ChEBI" id="CHEBI:57540"/>
        <dbReference type="ChEBI" id="CHEBI:57945"/>
        <dbReference type="ChEBI" id="CHEBI:58052"/>
        <dbReference type="ChEBI" id="CHEBI:58885"/>
        <dbReference type="EC" id="1.1.1.22"/>
    </reaction>
</comment>
<evidence type="ECO:0000256" key="5">
    <source>
        <dbReference type="ARBA" id="ARBA00015132"/>
    </source>
</evidence>
<dbReference type="Ensembl" id="ENSPKIT00000000336.1">
    <property type="protein sequence ID" value="ENSPKIP00000019737.1"/>
    <property type="gene ID" value="ENSPKIG00000004753.1"/>
</dbReference>
<dbReference type="Pfam" id="PF00984">
    <property type="entry name" value="UDPG_MGDP_dh"/>
    <property type="match status" value="1"/>
</dbReference>
<dbReference type="PIRSF" id="PIRSF000124">
    <property type="entry name" value="UDPglc_GDPman_dh"/>
    <property type="match status" value="1"/>
</dbReference>
<evidence type="ECO:0000256" key="11">
    <source>
        <dbReference type="PIRNR" id="PIRNR000124"/>
    </source>
</evidence>
<keyword evidence="7 11" id="KW-0560">Oxidoreductase</keyword>
<accession>A0A3B3RMC7</accession>
<keyword evidence="8 11" id="KW-0520">NAD</keyword>
<evidence type="ECO:0000256" key="13">
    <source>
        <dbReference type="PIRSR" id="PIRSR500133-2"/>
    </source>
</evidence>
<reference evidence="16" key="2">
    <citation type="submission" date="2025-09" db="UniProtKB">
        <authorList>
            <consortium name="Ensembl"/>
        </authorList>
    </citation>
    <scope>IDENTIFICATION</scope>
</reference>
<sequence length="423" mass="47197">MFEIKRICCIGAGYVGGPTCSVIAHMCPEIRVTVVDVNESRIKAWNSDTLPIYEPGLKEVVESCRERNLFFSTDIDSAIKDADLVFISVLSNPEFLAEGTAVRDLKEPDRVLIGGDETPEGQRAIRALSAVYERWVPKSRIITTNTWSSELSKLAANAFLAQRISSINSISALCEATGADVEEVARAIGMDQRIGNKFLKASVGFGGSCFQKDVLNLVYLCEALNLPEVASYWQQVIDMNEYQRRRFACRIIDCLFNTVTGKKIALLGFSFKKDTGDTRESSSIYISKYLMDEGAKLHIFDPKVLKEQIIQDLSHPSISEDNPERVTSGPYDACKGAHALVICTEWDMFKELDYEKIYAQMLKPAFIFDGRRVLDHLHAKLQNIGFQIETIGKKVTTARIPFTPPAGIPRILLNEPPAKKAKI</sequence>
<dbReference type="InterPro" id="IPR028356">
    <property type="entry name" value="UDPglc_DH_euk"/>
</dbReference>
<dbReference type="GeneTree" id="ENSGT00390000015355"/>
<dbReference type="Pfam" id="PF03721">
    <property type="entry name" value="UDPG_MGDP_dh_N"/>
    <property type="match status" value="1"/>
</dbReference>
<feature type="active site" description="Nucleophile" evidence="12">
    <location>
        <position position="209"/>
    </location>
</feature>
<feature type="binding site" evidence="13">
    <location>
        <position position="193"/>
    </location>
    <ligand>
        <name>substrate</name>
    </ligand>
</feature>
<dbReference type="UniPathway" id="UPA00038">
    <property type="reaction ID" value="UER00491"/>
</dbReference>
<dbReference type="Gene3D" id="1.20.5.100">
    <property type="entry name" value="Cytochrome c1, transmembrane anchor, C-terminal"/>
    <property type="match status" value="1"/>
</dbReference>
<feature type="binding site" evidence="13">
    <location>
        <begin position="271"/>
        <end position="272"/>
    </location>
    <ligand>
        <name>substrate</name>
    </ligand>
</feature>
<dbReference type="PANTHER" id="PTHR11374">
    <property type="entry name" value="UDP-GLUCOSE DEHYDROGENASE/UDP-MANNAC DEHYDROGENASE"/>
    <property type="match status" value="1"/>
</dbReference>
<evidence type="ECO:0000256" key="4">
    <source>
        <dbReference type="ARBA" id="ARBA00012954"/>
    </source>
</evidence>
<evidence type="ECO:0000256" key="1">
    <source>
        <dbReference type="ARBA" id="ARBA00004701"/>
    </source>
</evidence>
<dbReference type="EC" id="1.1.1.22" evidence="4 11"/>
<comment type="pathway">
    <text evidence="1">Nucleotide-sugar biosynthesis; UDP-alpha-D-glucuronate biosynthesis; UDP-alpha-D-glucuronate from UDP-alpha-D-glucose: step 1/1.</text>
</comment>
<evidence type="ECO:0000256" key="8">
    <source>
        <dbReference type="ARBA" id="ARBA00023027"/>
    </source>
</evidence>
<feature type="binding site" evidence="14">
    <location>
        <begin position="209"/>
        <end position="212"/>
    </location>
    <ligand>
        <name>NAD(+)</name>
        <dbReference type="ChEBI" id="CHEBI:57540"/>
    </ligand>
</feature>
<dbReference type="GO" id="GO:0006024">
    <property type="term" value="P:glycosaminoglycan biosynthetic process"/>
    <property type="evidence" value="ECO:0007669"/>
    <property type="project" value="TreeGrafter"/>
</dbReference>
<dbReference type="FunFam" id="3.40.50.720:FF:000328">
    <property type="entry name" value="UDP-glucose 6-dehydrogenase"/>
    <property type="match status" value="1"/>
</dbReference>
<evidence type="ECO:0000256" key="12">
    <source>
        <dbReference type="PIRSR" id="PIRSR500133-1"/>
    </source>
</evidence>
<dbReference type="SUPFAM" id="SSF48179">
    <property type="entry name" value="6-phosphogluconate dehydrogenase C-terminal domain-like"/>
    <property type="match status" value="1"/>
</dbReference>
<comment type="similarity">
    <text evidence="2 11">Belongs to the UDP-glucose/GDP-mannose dehydrogenase family.</text>
</comment>
<dbReference type="Gene3D" id="3.40.50.720">
    <property type="entry name" value="NAD(P)-binding Rossmann-like Domain"/>
    <property type="match status" value="3"/>
</dbReference>
<feature type="binding site" evidence="14">
    <location>
        <position position="41"/>
    </location>
    <ligand>
        <name>NAD(+)</name>
        <dbReference type="ChEBI" id="CHEBI:57540"/>
    </ligand>
</feature>
<dbReference type="InterPro" id="IPR014026">
    <property type="entry name" value="UDP-Glc/GDP-Man_DH_dimer"/>
</dbReference>
<dbReference type="PANTHER" id="PTHR11374:SF59">
    <property type="entry name" value="UDP-GLUCOSE 6-DEHYDROGENASE"/>
    <property type="match status" value="1"/>
</dbReference>